<evidence type="ECO:0000256" key="4">
    <source>
        <dbReference type="ARBA" id="ARBA00022694"/>
    </source>
</evidence>
<proteinExistence type="inferred from homology"/>
<dbReference type="FunCoup" id="A0A1Y1U808">
    <property type="interactions" value="369"/>
</dbReference>
<comment type="catalytic activity">
    <reaction evidence="1">
        <text>a uridine in mRNA = a pseudouridine in mRNA</text>
        <dbReference type="Rhea" id="RHEA:56644"/>
        <dbReference type="Rhea" id="RHEA-COMP:14658"/>
        <dbReference type="Rhea" id="RHEA-COMP:14659"/>
        <dbReference type="ChEBI" id="CHEBI:65314"/>
        <dbReference type="ChEBI" id="CHEBI:65315"/>
    </reaction>
</comment>
<feature type="domain" description="Pseudouridine synthase II N-terminal" evidence="6">
    <location>
        <begin position="65"/>
        <end position="190"/>
    </location>
</feature>
<dbReference type="GO" id="GO:0003723">
    <property type="term" value="F:RNA binding"/>
    <property type="evidence" value="ECO:0007669"/>
    <property type="project" value="InterPro"/>
</dbReference>
<dbReference type="EMBL" id="NBSH01000018">
    <property type="protein sequence ID" value="ORX33637.1"/>
    <property type="molecule type" value="Genomic_DNA"/>
</dbReference>
<dbReference type="EC" id="5.4.99.25" evidence="3"/>
<evidence type="ECO:0000256" key="5">
    <source>
        <dbReference type="ARBA" id="ARBA00023235"/>
    </source>
</evidence>
<dbReference type="Gene3D" id="3.30.2350.10">
    <property type="entry name" value="Pseudouridine synthase"/>
    <property type="match status" value="1"/>
</dbReference>
<dbReference type="InterPro" id="IPR020103">
    <property type="entry name" value="PsdUridine_synth_cat_dom_sf"/>
</dbReference>
<dbReference type="STRING" id="4999.A0A1Y1U808"/>
<gene>
    <name evidence="8" type="ORF">BD324DRAFT_653938</name>
</gene>
<evidence type="ECO:0000256" key="3">
    <source>
        <dbReference type="ARBA" id="ARBA00012787"/>
    </source>
</evidence>
<dbReference type="GO" id="GO:1990481">
    <property type="term" value="P:mRNA pseudouridine synthesis"/>
    <property type="evidence" value="ECO:0007669"/>
    <property type="project" value="TreeGrafter"/>
</dbReference>
<accession>A0A1Y1U808</accession>
<dbReference type="PANTHER" id="PTHR13767">
    <property type="entry name" value="TRNA-PSEUDOURIDINE SYNTHASE"/>
    <property type="match status" value="1"/>
</dbReference>
<feature type="domain" description="tRNA pseudouridylate synthase B C-terminal" evidence="7">
    <location>
        <begin position="270"/>
        <end position="304"/>
    </location>
</feature>
<dbReference type="InParanoid" id="A0A1Y1U808"/>
<dbReference type="GO" id="GO:0160148">
    <property type="term" value="F:tRNA pseudouridine(55) synthase activity"/>
    <property type="evidence" value="ECO:0007669"/>
    <property type="project" value="UniProtKB-EC"/>
</dbReference>
<dbReference type="GO" id="GO:0005634">
    <property type="term" value="C:nucleus"/>
    <property type="evidence" value="ECO:0007669"/>
    <property type="project" value="TreeGrafter"/>
</dbReference>
<dbReference type="PANTHER" id="PTHR13767:SF2">
    <property type="entry name" value="PSEUDOURIDYLATE SYNTHASE TRUB1"/>
    <property type="match status" value="1"/>
</dbReference>
<dbReference type="OrthoDB" id="9995526at2759"/>
<dbReference type="Proteomes" id="UP000193218">
    <property type="component" value="Unassembled WGS sequence"/>
</dbReference>
<reference evidence="8 9" key="1">
    <citation type="submission" date="2017-03" db="EMBL/GenBank/DDBJ databases">
        <title>Widespread Adenine N6-methylation of Active Genes in Fungi.</title>
        <authorList>
            <consortium name="DOE Joint Genome Institute"/>
            <person name="Mondo S.J."/>
            <person name="Dannebaum R.O."/>
            <person name="Kuo R.C."/>
            <person name="Louie K.B."/>
            <person name="Bewick A.J."/>
            <person name="Labutti K."/>
            <person name="Haridas S."/>
            <person name="Kuo A."/>
            <person name="Salamov A."/>
            <person name="Ahrendt S.R."/>
            <person name="Lau R."/>
            <person name="Bowen B.P."/>
            <person name="Lipzen A."/>
            <person name="Sullivan W."/>
            <person name="Andreopoulos W.B."/>
            <person name="Clum A."/>
            <person name="Lindquist E."/>
            <person name="Daum C."/>
            <person name="Northen T.R."/>
            <person name="Ramamoorthy G."/>
            <person name="Schmitz R.J."/>
            <person name="Gryganskyi A."/>
            <person name="Culley D."/>
            <person name="Magnuson J."/>
            <person name="James T.Y."/>
            <person name="O'Malley M.A."/>
            <person name="Stajich J.E."/>
            <person name="Spatafora J.W."/>
            <person name="Visel A."/>
            <person name="Grigoriev I.V."/>
        </authorList>
    </citation>
    <scope>NUCLEOTIDE SEQUENCE [LARGE SCALE GENOMIC DNA]</scope>
    <source>
        <strain evidence="8 9">NRRL Y-17943</strain>
    </source>
</reference>
<dbReference type="HAMAP" id="MF_01080">
    <property type="entry name" value="TruB_bact"/>
    <property type="match status" value="1"/>
</dbReference>
<name>A0A1Y1U808_9TREE</name>
<evidence type="ECO:0000259" key="6">
    <source>
        <dbReference type="Pfam" id="PF01509"/>
    </source>
</evidence>
<dbReference type="Pfam" id="PF16198">
    <property type="entry name" value="TruB_C_2"/>
    <property type="match status" value="1"/>
</dbReference>
<dbReference type="AlphaFoldDB" id="A0A1Y1U808"/>
<keyword evidence="9" id="KW-1185">Reference proteome</keyword>
<comment type="caution">
    <text evidence="8">The sequence shown here is derived from an EMBL/GenBank/DDBJ whole genome shotgun (WGS) entry which is preliminary data.</text>
</comment>
<organism evidence="8 9">
    <name type="scientific">Kockovaella imperatae</name>
    <dbReference type="NCBI Taxonomy" id="4999"/>
    <lineage>
        <taxon>Eukaryota</taxon>
        <taxon>Fungi</taxon>
        <taxon>Dikarya</taxon>
        <taxon>Basidiomycota</taxon>
        <taxon>Agaricomycotina</taxon>
        <taxon>Tremellomycetes</taxon>
        <taxon>Tremellales</taxon>
        <taxon>Cuniculitremaceae</taxon>
        <taxon>Kockovaella</taxon>
    </lineage>
</organism>
<evidence type="ECO:0000313" key="9">
    <source>
        <dbReference type="Proteomes" id="UP000193218"/>
    </source>
</evidence>
<protein>
    <recommendedName>
        <fullName evidence="3">tRNA pseudouridine(55) synthase</fullName>
        <ecNumber evidence="3">5.4.99.25</ecNumber>
    </recommendedName>
</protein>
<evidence type="ECO:0000259" key="7">
    <source>
        <dbReference type="Pfam" id="PF16198"/>
    </source>
</evidence>
<sequence>MPKSPRLPLNGLFPIEKPSGPSSMQVLERISPLLIDSKLFYDPERMKFHNSKGKRKRNTTDKGLKIGQGGTLDPLADGVLVVGINRGTKHLQELLEGPKEYEAIGLLGAATTTMDSEGEVLSTGDFDSITRTDVEKALETFNGTITQTPPIFSALKMEGKPLYEYARSNTPLPRAIPTRQCQVSIKLLEFTPASKSPGDGGHDYRWPEKQLTEEDKRVFRRLTELVHASSTSEPPMPDIGAEFPETSGKTGLRPATFRVRMTVSGGTYVRSIVHDMGLLLGCGAHVVLLRRTRQGQFVLDEKDIAETSEEAMVNQEQPESFAKGRPTTACIPWSVWEDALAQRKVMLADEAREKEELLAAGTDPKQVREQFSEEALRLRRMDRPEMEWEKQVLRWFIDVPIPVIRSSNNAAHFR</sequence>
<keyword evidence="5" id="KW-0413">Isomerase</keyword>
<dbReference type="InterPro" id="IPR032819">
    <property type="entry name" value="TruB_C"/>
</dbReference>
<comment type="similarity">
    <text evidence="2">Belongs to the pseudouridine synthase TruB family.</text>
</comment>
<dbReference type="GeneID" id="33560535"/>
<dbReference type="RefSeq" id="XP_021867947.1">
    <property type="nucleotide sequence ID" value="XM_022018726.1"/>
</dbReference>
<dbReference type="InterPro" id="IPR002501">
    <property type="entry name" value="PsdUridine_synth_N"/>
</dbReference>
<dbReference type="Pfam" id="PF01509">
    <property type="entry name" value="TruB_N"/>
    <property type="match status" value="1"/>
</dbReference>
<evidence type="ECO:0000256" key="1">
    <source>
        <dbReference type="ARBA" id="ARBA00001166"/>
    </source>
</evidence>
<dbReference type="InterPro" id="IPR014780">
    <property type="entry name" value="tRNA_psdUridine_synth_TruB"/>
</dbReference>
<evidence type="ECO:0000313" key="8">
    <source>
        <dbReference type="EMBL" id="ORX33637.1"/>
    </source>
</evidence>
<dbReference type="GO" id="GO:0006400">
    <property type="term" value="P:tRNA modification"/>
    <property type="evidence" value="ECO:0007669"/>
    <property type="project" value="TreeGrafter"/>
</dbReference>
<evidence type="ECO:0000256" key="2">
    <source>
        <dbReference type="ARBA" id="ARBA00008999"/>
    </source>
</evidence>
<keyword evidence="4" id="KW-0819">tRNA processing</keyword>
<dbReference type="SUPFAM" id="SSF55120">
    <property type="entry name" value="Pseudouridine synthase"/>
    <property type="match status" value="1"/>
</dbReference>